<evidence type="ECO:0000313" key="4">
    <source>
        <dbReference type="Proteomes" id="UP000250086"/>
    </source>
</evidence>
<dbReference type="InterPro" id="IPR025669">
    <property type="entry name" value="AAA_dom"/>
</dbReference>
<keyword evidence="4" id="KW-1185">Reference proteome</keyword>
<dbReference type="SUPFAM" id="SSF52540">
    <property type="entry name" value="P-loop containing nucleoside triphosphate hydrolases"/>
    <property type="match status" value="1"/>
</dbReference>
<gene>
    <name evidence="3" type="primary">soj_2</name>
    <name evidence="3" type="ORF">NCTC13093_01259</name>
</gene>
<sequence>MLVWAVASQKGGVGKTTTVASLAGWLQKEHLRVLIIDTDPHASLTSYLGFEDEKVEHNLFDLYAAETLSRDAVVKCITHTRYSGLDIITSSMTLATIDRQLSGRSGVGRILSKALALVDDLYDVVLIDCPPVLGALMVNALVSSTLILVPTQTEFLALKGLQGMVRTFSIMNSADDSAAFDYIILPTMFDKRTKASNRSIEYMRQHYGQKVWESCIPIDTMFRESSSQRIPLPIMDENTRGAKAYRELFCYLVGHELSVHPGKVSPSLASVLTDDDFDDEQRRKDEEDVIRKSVSDMVH</sequence>
<dbReference type="Pfam" id="PF13614">
    <property type="entry name" value="AAA_31"/>
    <property type="match status" value="1"/>
</dbReference>
<evidence type="ECO:0000259" key="2">
    <source>
        <dbReference type="Pfam" id="PF13614"/>
    </source>
</evidence>
<feature type="compositionally biased region" description="Basic and acidic residues" evidence="1">
    <location>
        <begin position="280"/>
        <end position="299"/>
    </location>
</feature>
<dbReference type="InterPro" id="IPR027417">
    <property type="entry name" value="P-loop_NTPase"/>
</dbReference>
<dbReference type="EMBL" id="UAPV01000001">
    <property type="protein sequence ID" value="SPT69868.1"/>
    <property type="molecule type" value="Genomic_DNA"/>
</dbReference>
<evidence type="ECO:0000256" key="1">
    <source>
        <dbReference type="SAM" id="MobiDB-lite"/>
    </source>
</evidence>
<reference evidence="3 4" key="1">
    <citation type="submission" date="2018-06" db="EMBL/GenBank/DDBJ databases">
        <authorList>
            <consortium name="Pathogen Informatics"/>
            <person name="Doyle S."/>
        </authorList>
    </citation>
    <scope>NUCLEOTIDE SEQUENCE [LARGE SCALE GENOMIC DNA]</scope>
    <source>
        <strain evidence="3 4">NCTC13093</strain>
    </source>
</reference>
<dbReference type="InterPro" id="IPR050678">
    <property type="entry name" value="DNA_Partitioning_ATPase"/>
</dbReference>
<organism evidence="3 4">
    <name type="scientific">Anaerobiospirillum thomasii</name>
    <dbReference type="NCBI Taxonomy" id="179995"/>
    <lineage>
        <taxon>Bacteria</taxon>
        <taxon>Pseudomonadati</taxon>
        <taxon>Pseudomonadota</taxon>
        <taxon>Gammaproteobacteria</taxon>
        <taxon>Aeromonadales</taxon>
        <taxon>Succinivibrionaceae</taxon>
        <taxon>Anaerobiospirillum</taxon>
    </lineage>
</organism>
<dbReference type="PANTHER" id="PTHR13696">
    <property type="entry name" value="P-LOOP CONTAINING NUCLEOSIDE TRIPHOSPHATE HYDROLASE"/>
    <property type="match status" value="1"/>
</dbReference>
<dbReference type="AlphaFoldDB" id="A0A2X0VK74"/>
<evidence type="ECO:0000313" key="3">
    <source>
        <dbReference type="EMBL" id="SPT69868.1"/>
    </source>
</evidence>
<feature type="region of interest" description="Disordered" evidence="1">
    <location>
        <begin position="279"/>
        <end position="299"/>
    </location>
</feature>
<dbReference type="CDD" id="cd02042">
    <property type="entry name" value="ParAB_family"/>
    <property type="match status" value="1"/>
</dbReference>
<dbReference type="PANTHER" id="PTHR13696:SF69">
    <property type="entry name" value="PLASMID PARTITIONING PROTEIN-RELATED"/>
    <property type="match status" value="1"/>
</dbReference>
<feature type="domain" description="AAA" evidence="2">
    <location>
        <begin position="3"/>
        <end position="172"/>
    </location>
</feature>
<dbReference type="RefSeq" id="WP_113744001.1">
    <property type="nucleotide sequence ID" value="NZ_UAPU01000007.1"/>
</dbReference>
<dbReference type="Proteomes" id="UP000250086">
    <property type="component" value="Unassembled WGS sequence"/>
</dbReference>
<dbReference type="Gene3D" id="3.40.50.300">
    <property type="entry name" value="P-loop containing nucleotide triphosphate hydrolases"/>
    <property type="match status" value="1"/>
</dbReference>
<dbReference type="OrthoDB" id="9815116at2"/>
<proteinExistence type="predicted"/>
<accession>A0A2X0VK74</accession>
<protein>
    <submittedName>
        <fullName evidence="3">Sporulation initiation inhibitor protein soj</fullName>
    </submittedName>
</protein>
<name>A0A2X0VK74_9GAMM</name>